<gene>
    <name evidence="3" type="ORF">TWF788_010789</name>
</gene>
<feature type="region of interest" description="Disordered" evidence="1">
    <location>
        <begin position="198"/>
        <end position="296"/>
    </location>
</feature>
<name>A0A7C8PAY4_ORBOL</name>
<evidence type="ECO:0000313" key="4">
    <source>
        <dbReference type="Proteomes" id="UP000479691"/>
    </source>
</evidence>
<evidence type="ECO:0000313" key="3">
    <source>
        <dbReference type="EMBL" id="KAF3168923.1"/>
    </source>
</evidence>
<dbReference type="Proteomes" id="UP000479691">
    <property type="component" value="Unassembled WGS sequence"/>
</dbReference>
<evidence type="ECO:0000256" key="2">
    <source>
        <dbReference type="SAM" id="Phobius"/>
    </source>
</evidence>
<feature type="compositionally biased region" description="Polar residues" evidence="1">
    <location>
        <begin position="268"/>
        <end position="296"/>
    </location>
</feature>
<proteinExistence type="predicted"/>
<evidence type="ECO:0000256" key="1">
    <source>
        <dbReference type="SAM" id="MobiDB-lite"/>
    </source>
</evidence>
<evidence type="ECO:0008006" key="5">
    <source>
        <dbReference type="Google" id="ProtNLM"/>
    </source>
</evidence>
<keyword evidence="2" id="KW-0472">Membrane</keyword>
<protein>
    <recommendedName>
        <fullName evidence="5">Transmembrane protein</fullName>
    </recommendedName>
</protein>
<reference evidence="3 4" key="1">
    <citation type="submission" date="2019-06" db="EMBL/GenBank/DDBJ databases">
        <authorList>
            <person name="Palmer J.M."/>
        </authorList>
    </citation>
    <scope>NUCLEOTIDE SEQUENCE [LARGE SCALE GENOMIC DNA]</scope>
    <source>
        <strain evidence="3 4">TWF788</strain>
    </source>
</reference>
<keyword evidence="2" id="KW-0812">Transmembrane</keyword>
<accession>A0A7C8PAY4</accession>
<comment type="caution">
    <text evidence="3">The sequence shown here is derived from an EMBL/GenBank/DDBJ whole genome shotgun (WGS) entry which is preliminary data.</text>
</comment>
<dbReference type="EMBL" id="JAABOE010000083">
    <property type="protein sequence ID" value="KAF3168923.1"/>
    <property type="molecule type" value="Genomic_DNA"/>
</dbReference>
<dbReference type="AlphaFoldDB" id="A0A7C8PAY4"/>
<organism evidence="3 4">
    <name type="scientific">Orbilia oligospora</name>
    <name type="common">Nematode-trapping fungus</name>
    <name type="synonym">Arthrobotrys oligospora</name>
    <dbReference type="NCBI Taxonomy" id="2813651"/>
    <lineage>
        <taxon>Eukaryota</taxon>
        <taxon>Fungi</taxon>
        <taxon>Dikarya</taxon>
        <taxon>Ascomycota</taxon>
        <taxon>Pezizomycotina</taxon>
        <taxon>Orbiliomycetes</taxon>
        <taxon>Orbiliales</taxon>
        <taxon>Orbiliaceae</taxon>
        <taxon>Orbilia</taxon>
    </lineage>
</organism>
<feature type="transmembrane region" description="Helical" evidence="2">
    <location>
        <begin position="42"/>
        <end position="58"/>
    </location>
</feature>
<sequence length="296" mass="33669">MTTQPNSEQFSSFAITEASPAIPRIYQSKTTKTRKLTQWNPIWKFVLLISLAVIWYGLCELYQEYETKSCLDNEERRSSNECREILKKYYSDTSSGFRIPEWARSTSFFGFQLPWCITTLINIVAKFVSRPDYRGLAATTSHACLAYHIASLVVDYPRFVKDQTLEDLKTQDSDTTDTTAPSYGSLHLYGVNLNVERKTRKPKPQQQPEPEPAQQLLEPREQQEPAGPTLVPGGSKQLSRVTRLKSHKNPSQGRTEPGPRPRRHSDVSYGNTDQNLDSRSSQEGQTDASSKNKQNK</sequence>
<keyword evidence="2" id="KW-1133">Transmembrane helix</keyword>